<name>A0ACB9MMV0_9MYRT</name>
<dbReference type="EMBL" id="CM042888">
    <property type="protein sequence ID" value="KAI4325001.1"/>
    <property type="molecule type" value="Genomic_DNA"/>
</dbReference>
<comment type="caution">
    <text evidence="1">The sequence shown here is derived from an EMBL/GenBank/DDBJ whole genome shotgun (WGS) entry which is preliminary data.</text>
</comment>
<sequence length="199" mass="21653">MKRGPGKGMTVGNPPSVWELKIGSDGWPEESREMWKMGKSLLAGGGGEGEEEDEGASAGEESGGFFYLSPTQKMYAFGGCLLGGLLCMILSLIVFAKPIKFAVLFTIGNLLAVGSTAFLIGASQQMRMMFDSSRIIATAIYLGCVVMALVFALWMRSKILTILAVICEMCALIWYCLSYIPFARQIVSNLMVRLFDTEL</sequence>
<proteinExistence type="predicted"/>
<protein>
    <submittedName>
        <fullName evidence="1">Uncharacterized protein</fullName>
    </submittedName>
</protein>
<keyword evidence="2" id="KW-1185">Reference proteome</keyword>
<organism evidence="1 2">
    <name type="scientific">Melastoma candidum</name>
    <dbReference type="NCBI Taxonomy" id="119954"/>
    <lineage>
        <taxon>Eukaryota</taxon>
        <taxon>Viridiplantae</taxon>
        <taxon>Streptophyta</taxon>
        <taxon>Embryophyta</taxon>
        <taxon>Tracheophyta</taxon>
        <taxon>Spermatophyta</taxon>
        <taxon>Magnoliopsida</taxon>
        <taxon>eudicotyledons</taxon>
        <taxon>Gunneridae</taxon>
        <taxon>Pentapetalae</taxon>
        <taxon>rosids</taxon>
        <taxon>malvids</taxon>
        <taxon>Myrtales</taxon>
        <taxon>Melastomataceae</taxon>
        <taxon>Melastomatoideae</taxon>
        <taxon>Melastomateae</taxon>
        <taxon>Melastoma</taxon>
    </lineage>
</organism>
<gene>
    <name evidence="1" type="ORF">MLD38_030437</name>
</gene>
<reference evidence="2" key="1">
    <citation type="journal article" date="2023" name="Front. Plant Sci.">
        <title>Chromosomal-level genome assembly of Melastoma candidum provides insights into trichome evolution.</title>
        <authorList>
            <person name="Zhong Y."/>
            <person name="Wu W."/>
            <person name="Sun C."/>
            <person name="Zou P."/>
            <person name="Liu Y."/>
            <person name="Dai S."/>
            <person name="Zhou R."/>
        </authorList>
    </citation>
    <scope>NUCLEOTIDE SEQUENCE [LARGE SCALE GENOMIC DNA]</scope>
</reference>
<accession>A0ACB9MMV0</accession>
<evidence type="ECO:0000313" key="2">
    <source>
        <dbReference type="Proteomes" id="UP001057402"/>
    </source>
</evidence>
<dbReference type="Proteomes" id="UP001057402">
    <property type="component" value="Chromosome 9"/>
</dbReference>
<evidence type="ECO:0000313" key="1">
    <source>
        <dbReference type="EMBL" id="KAI4325001.1"/>
    </source>
</evidence>